<keyword evidence="1" id="KW-0472">Membrane</keyword>
<evidence type="ECO:0000313" key="3">
    <source>
        <dbReference type="Proteomes" id="UP000177811"/>
    </source>
</evidence>
<sequence>MYIFVRRRHLTAASRVFSPFPITNHLLPIATTVIPALVAMRTARLFRKRDPHGDRFPVSFHGTPFRRKRFTSFLSDSRQKNFRR</sequence>
<keyword evidence="1" id="KW-1133">Transmembrane helix</keyword>
<comment type="caution">
    <text evidence="2">The sequence shown here is derived from an EMBL/GenBank/DDBJ whole genome shotgun (WGS) entry which is preliminary data.</text>
</comment>
<name>A0A1G2KV89_9BACT</name>
<gene>
    <name evidence="2" type="ORF">A3C16_04210</name>
</gene>
<evidence type="ECO:0000256" key="1">
    <source>
        <dbReference type="SAM" id="Phobius"/>
    </source>
</evidence>
<organism evidence="2 3">
    <name type="scientific">Candidatus Sungbacteria bacterium RIFCSPHIGHO2_02_FULL_51_29</name>
    <dbReference type="NCBI Taxonomy" id="1802273"/>
    <lineage>
        <taxon>Bacteria</taxon>
        <taxon>Candidatus Sungiibacteriota</taxon>
    </lineage>
</organism>
<keyword evidence="1" id="KW-0812">Transmembrane</keyword>
<dbReference type="EMBL" id="MHQL01000039">
    <property type="protein sequence ID" value="OHA02329.1"/>
    <property type="molecule type" value="Genomic_DNA"/>
</dbReference>
<evidence type="ECO:0000313" key="2">
    <source>
        <dbReference type="EMBL" id="OHA02329.1"/>
    </source>
</evidence>
<dbReference type="AlphaFoldDB" id="A0A1G2KV89"/>
<proteinExistence type="predicted"/>
<accession>A0A1G2KV89</accession>
<dbReference type="Proteomes" id="UP000177811">
    <property type="component" value="Unassembled WGS sequence"/>
</dbReference>
<protein>
    <submittedName>
        <fullName evidence="2">Uncharacterized protein</fullName>
    </submittedName>
</protein>
<feature type="transmembrane region" description="Helical" evidence="1">
    <location>
        <begin position="20"/>
        <end position="40"/>
    </location>
</feature>
<reference evidence="2 3" key="1">
    <citation type="journal article" date="2016" name="Nat. Commun.">
        <title>Thousands of microbial genomes shed light on interconnected biogeochemical processes in an aquifer system.</title>
        <authorList>
            <person name="Anantharaman K."/>
            <person name="Brown C.T."/>
            <person name="Hug L.A."/>
            <person name="Sharon I."/>
            <person name="Castelle C.J."/>
            <person name="Probst A.J."/>
            <person name="Thomas B.C."/>
            <person name="Singh A."/>
            <person name="Wilkins M.J."/>
            <person name="Karaoz U."/>
            <person name="Brodie E.L."/>
            <person name="Williams K.H."/>
            <person name="Hubbard S.S."/>
            <person name="Banfield J.F."/>
        </authorList>
    </citation>
    <scope>NUCLEOTIDE SEQUENCE [LARGE SCALE GENOMIC DNA]</scope>
</reference>